<evidence type="ECO:0008006" key="3">
    <source>
        <dbReference type="Google" id="ProtNLM"/>
    </source>
</evidence>
<dbReference type="OrthoDB" id="6240905at2"/>
<reference evidence="1 2" key="1">
    <citation type="journal article" date="2012" name="J. Bacteriol.">
        <title>Genome Sequence of Idiomarina xiamenensis Type Strain 10-D-4.</title>
        <authorList>
            <person name="Lai Q."/>
            <person name="Wang L."/>
            <person name="Wang W."/>
            <person name="Shao Z."/>
        </authorList>
    </citation>
    <scope>NUCLEOTIDE SEQUENCE [LARGE SCALE GENOMIC DNA]</scope>
    <source>
        <strain evidence="1 2">10-D-4</strain>
    </source>
</reference>
<dbReference type="GO" id="GO:0002143">
    <property type="term" value="P:tRNA wobble position uridine thiolation"/>
    <property type="evidence" value="ECO:0007669"/>
    <property type="project" value="InterPro"/>
</dbReference>
<dbReference type="Proteomes" id="UP000014115">
    <property type="component" value="Unassembled WGS sequence"/>
</dbReference>
<dbReference type="PATRIC" id="fig|740709.3.peg.2549"/>
<comment type="caution">
    <text evidence="1">The sequence shown here is derived from an EMBL/GenBank/DDBJ whole genome shotgun (WGS) entry which is preliminary data.</text>
</comment>
<organism evidence="1 2">
    <name type="scientific">Idiomarina xiamenensis 10-D-4</name>
    <dbReference type="NCBI Taxonomy" id="740709"/>
    <lineage>
        <taxon>Bacteria</taxon>
        <taxon>Pseudomonadati</taxon>
        <taxon>Pseudomonadota</taxon>
        <taxon>Gammaproteobacteria</taxon>
        <taxon>Alteromonadales</taxon>
        <taxon>Idiomarinaceae</taxon>
        <taxon>Idiomarina</taxon>
    </lineage>
</organism>
<evidence type="ECO:0000313" key="2">
    <source>
        <dbReference type="Proteomes" id="UP000014115"/>
    </source>
</evidence>
<dbReference type="EMBL" id="AMRG01000021">
    <property type="protein sequence ID" value="EKE79850.1"/>
    <property type="molecule type" value="Genomic_DNA"/>
</dbReference>
<keyword evidence="2" id="KW-1185">Reference proteome</keyword>
<evidence type="ECO:0000313" key="1">
    <source>
        <dbReference type="EMBL" id="EKE79850.1"/>
    </source>
</evidence>
<proteinExistence type="predicted"/>
<dbReference type="GO" id="GO:0005737">
    <property type="term" value="C:cytoplasm"/>
    <property type="evidence" value="ECO:0007669"/>
    <property type="project" value="InterPro"/>
</dbReference>
<sequence>MATLHYLRDKRLNHWLQEHAELLQHDDVLLLGESALLHHADAMAVQQPVYALQHEVEALGLQLQHLSDIRLLSDAQWVELTLNHTPLTW</sequence>
<protein>
    <recommendedName>
        <fullName evidence="3">Sulfur relay protein TusB/DsrH</fullName>
    </recommendedName>
</protein>
<dbReference type="Gene3D" id="3.40.1260.10">
    <property type="entry name" value="DsrEFH-like"/>
    <property type="match status" value="1"/>
</dbReference>
<dbReference type="InterPro" id="IPR027396">
    <property type="entry name" value="DsrEFH-like"/>
</dbReference>
<gene>
    <name evidence="1" type="ORF">A10D4_12627</name>
</gene>
<dbReference type="SUPFAM" id="SSF75169">
    <property type="entry name" value="DsrEFH-like"/>
    <property type="match status" value="1"/>
</dbReference>
<dbReference type="STRING" id="740709.A10D4_12627"/>
<dbReference type="AlphaFoldDB" id="K2KQR4"/>
<name>K2KQR4_9GAMM</name>
<dbReference type="InterPro" id="IPR007215">
    <property type="entry name" value="Sulphur_relay_TusB/DsrH"/>
</dbReference>
<accession>K2KQR4</accession>
<dbReference type="Pfam" id="PF04077">
    <property type="entry name" value="DsrH"/>
    <property type="match status" value="1"/>
</dbReference>
<dbReference type="RefSeq" id="WP_008489941.1">
    <property type="nucleotide sequence ID" value="NZ_AMRG01000021.1"/>
</dbReference>